<dbReference type="Gene3D" id="1.20.1260.10">
    <property type="match status" value="1"/>
</dbReference>
<protein>
    <submittedName>
        <fullName evidence="2">Ferritin-like domain-containing protein</fullName>
    </submittedName>
</protein>
<feature type="compositionally biased region" description="Low complexity" evidence="1">
    <location>
        <begin position="255"/>
        <end position="271"/>
    </location>
</feature>
<comment type="caution">
    <text evidence="2">The sequence shown here is derived from an EMBL/GenBank/DDBJ whole genome shotgun (WGS) entry which is preliminary data.</text>
</comment>
<name>A0ABT2C3X9_9BURK</name>
<gene>
    <name evidence="2" type="ORF">NX786_22475</name>
</gene>
<dbReference type="InterPro" id="IPR012347">
    <property type="entry name" value="Ferritin-like"/>
</dbReference>
<keyword evidence="3" id="KW-1185">Reference proteome</keyword>
<dbReference type="RefSeq" id="WP_259451130.1">
    <property type="nucleotide sequence ID" value="NZ_CP119520.1"/>
</dbReference>
<evidence type="ECO:0000313" key="3">
    <source>
        <dbReference type="Proteomes" id="UP001165263"/>
    </source>
</evidence>
<evidence type="ECO:0000313" key="2">
    <source>
        <dbReference type="EMBL" id="MCS0632098.1"/>
    </source>
</evidence>
<sequence>MAQQTEHLGMNRTGVQMSPIDTAAMQDSDNAPIRGAPGDERALLDAREAYIINAGAIGSIPMPGTVAGAVSMGMHMLKGDRPQILLDKLGERLAFERTGTRLYDALLAKCDVMQGGPAGMTRDHVADIRRDEARHFLLLKDAIESLGGDPTAQTPSADVAGVESLGVVQVLNDPRTSLAQSLHALLTAELADRAGWETLIMLAGEAGQDDLVAGFTLALEDEHRHLVLVQGWYHEAIGLTPIPGMLPPGGSAGMPPDSTTAPTTSPDVTTPGPGADI</sequence>
<reference evidence="2" key="1">
    <citation type="submission" date="2022-08" db="EMBL/GenBank/DDBJ databases">
        <title>Reclassification of Massilia species as members of the genera Telluria, Duganella, Pseudoduganella, Mokoshia gen. nov. and Zemynaea gen. nov. using orthogonal and non-orthogonal genome-based approaches.</title>
        <authorList>
            <person name="Bowman J.P."/>
        </authorList>
    </citation>
    <scope>NUCLEOTIDE SEQUENCE</scope>
    <source>
        <strain evidence="2">LMG 11547</strain>
    </source>
</reference>
<dbReference type="CDD" id="cd00657">
    <property type="entry name" value="Ferritin_like"/>
    <property type="match status" value="1"/>
</dbReference>
<dbReference type="Proteomes" id="UP001165263">
    <property type="component" value="Unassembled WGS sequence"/>
</dbReference>
<evidence type="ECO:0000256" key="1">
    <source>
        <dbReference type="SAM" id="MobiDB-lite"/>
    </source>
</evidence>
<organism evidence="2 3">
    <name type="scientific">Telluria mixta</name>
    <dbReference type="NCBI Taxonomy" id="34071"/>
    <lineage>
        <taxon>Bacteria</taxon>
        <taxon>Pseudomonadati</taxon>
        <taxon>Pseudomonadota</taxon>
        <taxon>Betaproteobacteria</taxon>
        <taxon>Burkholderiales</taxon>
        <taxon>Oxalobacteraceae</taxon>
        <taxon>Telluria group</taxon>
        <taxon>Telluria</taxon>
    </lineage>
</organism>
<dbReference type="InterPro" id="IPR009078">
    <property type="entry name" value="Ferritin-like_SF"/>
</dbReference>
<dbReference type="EMBL" id="JANUHC010000008">
    <property type="protein sequence ID" value="MCS0632098.1"/>
    <property type="molecule type" value="Genomic_DNA"/>
</dbReference>
<dbReference type="SUPFAM" id="SSF47240">
    <property type="entry name" value="Ferritin-like"/>
    <property type="match status" value="1"/>
</dbReference>
<accession>A0ABT2C3X9</accession>
<feature type="region of interest" description="Disordered" evidence="1">
    <location>
        <begin position="247"/>
        <end position="277"/>
    </location>
</feature>
<proteinExistence type="predicted"/>